<evidence type="ECO:0000313" key="1">
    <source>
        <dbReference type="EMBL" id="GMI28757.1"/>
    </source>
</evidence>
<reference evidence="1" key="1">
    <citation type="submission" date="2022-07" db="EMBL/GenBank/DDBJ databases">
        <title>Genome analysis of Parmales, a sister group of diatoms, reveals the evolutionary specialization of diatoms from phago-mixotrophs to photoautotrophs.</title>
        <authorList>
            <person name="Ban H."/>
            <person name="Sato S."/>
            <person name="Yoshikawa S."/>
            <person name="Kazumasa Y."/>
            <person name="Nakamura Y."/>
            <person name="Ichinomiya M."/>
            <person name="Saitoh K."/>
            <person name="Sato N."/>
            <person name="Blanc-Mathieu R."/>
            <person name="Endo H."/>
            <person name="Kuwata A."/>
            <person name="Ogata H."/>
        </authorList>
    </citation>
    <scope>NUCLEOTIDE SEQUENCE</scope>
</reference>
<keyword evidence="2" id="KW-1185">Reference proteome</keyword>
<accession>A0A9W7FZ43</accession>
<name>A0A9W7FZ43_9STRA</name>
<organism evidence="1 2">
    <name type="scientific">Triparma retinervis</name>
    <dbReference type="NCBI Taxonomy" id="2557542"/>
    <lineage>
        <taxon>Eukaryota</taxon>
        <taxon>Sar</taxon>
        <taxon>Stramenopiles</taxon>
        <taxon>Ochrophyta</taxon>
        <taxon>Bolidophyceae</taxon>
        <taxon>Parmales</taxon>
        <taxon>Triparmaceae</taxon>
        <taxon>Triparma</taxon>
    </lineage>
</organism>
<dbReference type="Proteomes" id="UP001165082">
    <property type="component" value="Unassembled WGS sequence"/>
</dbReference>
<gene>
    <name evidence="1" type="ORF">TrRE_jg6463</name>
</gene>
<feature type="non-terminal residue" evidence="1">
    <location>
        <position position="1"/>
    </location>
</feature>
<dbReference type="OrthoDB" id="47855at2759"/>
<proteinExistence type="predicted"/>
<dbReference type="EMBL" id="BRXZ01007469">
    <property type="protein sequence ID" value="GMI28757.1"/>
    <property type="molecule type" value="Genomic_DNA"/>
</dbReference>
<evidence type="ECO:0000313" key="2">
    <source>
        <dbReference type="Proteomes" id="UP001165082"/>
    </source>
</evidence>
<protein>
    <submittedName>
        <fullName evidence="1">Uncharacterized protein</fullName>
    </submittedName>
</protein>
<dbReference type="AlphaFoldDB" id="A0A9W7FZ43"/>
<sequence>MMDVCPVLSREKLDVHLVMLARLCLEEQLVDLDESTG</sequence>
<comment type="caution">
    <text evidence="1">The sequence shown here is derived from an EMBL/GenBank/DDBJ whole genome shotgun (WGS) entry which is preliminary data.</text>
</comment>